<protein>
    <recommendedName>
        <fullName evidence="1">Transcription regulator AsnC/Lrp ligand binding domain-containing protein</fullName>
    </recommendedName>
</protein>
<dbReference type="AlphaFoldDB" id="A0A4C2EKM7"/>
<dbReference type="EMBL" id="BIXZ01000001">
    <property type="protein sequence ID" value="GCF13173.1"/>
    <property type="molecule type" value="Genomic_DNA"/>
</dbReference>
<dbReference type="Gene3D" id="3.30.70.920">
    <property type="match status" value="1"/>
</dbReference>
<dbReference type="SUPFAM" id="SSF54909">
    <property type="entry name" value="Dimeric alpha+beta barrel"/>
    <property type="match status" value="1"/>
</dbReference>
<name>A0A4C2EKM7_9EURY</name>
<keyword evidence="3" id="KW-1185">Reference proteome</keyword>
<dbReference type="Proteomes" id="UP000304382">
    <property type="component" value="Unassembled WGS sequence"/>
</dbReference>
<gene>
    <name evidence="2" type="ORF">Harman_11080</name>
</gene>
<organism evidence="2 3">
    <name type="scientific">Haloarcula mannanilytica</name>
    <dbReference type="NCBI Taxonomy" id="2509225"/>
    <lineage>
        <taxon>Archaea</taxon>
        <taxon>Methanobacteriati</taxon>
        <taxon>Methanobacteriota</taxon>
        <taxon>Stenosarchaea group</taxon>
        <taxon>Halobacteria</taxon>
        <taxon>Halobacteriales</taxon>
        <taxon>Haloarculaceae</taxon>
        <taxon>Haloarcula</taxon>
    </lineage>
</organism>
<evidence type="ECO:0000313" key="3">
    <source>
        <dbReference type="Proteomes" id="UP000304382"/>
    </source>
</evidence>
<dbReference type="Pfam" id="PF01037">
    <property type="entry name" value="AsnC_trans_reg"/>
    <property type="match status" value="1"/>
</dbReference>
<comment type="caution">
    <text evidence="2">The sequence shown here is derived from an EMBL/GenBank/DDBJ whole genome shotgun (WGS) entry which is preliminary data.</text>
</comment>
<evidence type="ECO:0000313" key="2">
    <source>
        <dbReference type="EMBL" id="GCF13173.1"/>
    </source>
</evidence>
<dbReference type="InterPro" id="IPR019887">
    <property type="entry name" value="Tscrpt_reg_AsnC/Lrp_C"/>
</dbReference>
<proteinExistence type="predicted"/>
<feature type="domain" description="Transcription regulator AsnC/Lrp ligand binding" evidence="1">
    <location>
        <begin position="20"/>
        <end position="90"/>
    </location>
</feature>
<reference evidence="2 3" key="1">
    <citation type="submission" date="2019-02" db="EMBL/GenBank/DDBJ databases">
        <title>Haloarcula mannanilyticum sp. nov., a mannan degrading haloarchaeon isolated from commercial salt.</title>
        <authorList>
            <person name="Enomoto S."/>
            <person name="Shimane Y."/>
            <person name="Kamekura M."/>
            <person name="Ito T."/>
            <person name="Moriya O."/>
            <person name="Ihara K."/>
            <person name="Takahashi-Ando N."/>
            <person name="Fukushima Y."/>
            <person name="Yoshida Y."/>
            <person name="Usama R."/>
            <person name="Takai K."/>
            <person name="Minegishi H."/>
        </authorList>
    </citation>
    <scope>NUCLEOTIDE SEQUENCE [LARGE SCALE GENOMIC DNA]</scope>
    <source>
        <strain evidence="2 3">MD130-1</strain>
    </source>
</reference>
<accession>A0A4C2EKM7</accession>
<dbReference type="InterPro" id="IPR011008">
    <property type="entry name" value="Dimeric_a/b-barrel"/>
</dbReference>
<evidence type="ECO:0000259" key="1">
    <source>
        <dbReference type="Pfam" id="PF01037"/>
    </source>
</evidence>
<sequence>MAETFSCYDTTYHNMVTAFIMIKTAAGKSEDLLAAVRDSEGITEAHIVAGQYDIIAEATGTEVYDIMQSVANRVRGLDGVADTRTYICLE</sequence>